<dbReference type="AlphaFoldDB" id="A0A3M7M8J5"/>
<dbReference type="Proteomes" id="UP000265663">
    <property type="component" value="Unassembled WGS sequence"/>
</dbReference>
<accession>A0A3M7M8J5</accession>
<evidence type="ECO:0000313" key="3">
    <source>
        <dbReference type="Proteomes" id="UP000265663"/>
    </source>
</evidence>
<organism evidence="2 3">
    <name type="scientific">Pyrenophora seminiperda CCB06</name>
    <dbReference type="NCBI Taxonomy" id="1302712"/>
    <lineage>
        <taxon>Eukaryota</taxon>
        <taxon>Fungi</taxon>
        <taxon>Dikarya</taxon>
        <taxon>Ascomycota</taxon>
        <taxon>Pezizomycotina</taxon>
        <taxon>Dothideomycetes</taxon>
        <taxon>Pleosporomycetidae</taxon>
        <taxon>Pleosporales</taxon>
        <taxon>Pleosporineae</taxon>
        <taxon>Pleosporaceae</taxon>
        <taxon>Pyrenophora</taxon>
    </lineage>
</organism>
<keyword evidence="3" id="KW-1185">Reference proteome</keyword>
<evidence type="ECO:0000313" key="2">
    <source>
        <dbReference type="EMBL" id="RMZ70700.1"/>
    </source>
</evidence>
<protein>
    <submittedName>
        <fullName evidence="2">Uncharacterized protein</fullName>
    </submittedName>
</protein>
<feature type="region of interest" description="Disordered" evidence="1">
    <location>
        <begin position="34"/>
        <end position="53"/>
    </location>
</feature>
<name>A0A3M7M8J5_9PLEO</name>
<dbReference type="EMBL" id="KE747824">
    <property type="protein sequence ID" value="RMZ70700.1"/>
    <property type="molecule type" value="Genomic_DNA"/>
</dbReference>
<proteinExistence type="predicted"/>
<sequence length="53" mass="6102">MSQKSRRHSPLINSSPVRSSLFDWWDTTRYGVTSYGTPGGPSLHILKRRQENL</sequence>
<reference evidence="2 3" key="1">
    <citation type="journal article" date="2014" name="PLoS ONE">
        <title>De novo Genome Assembly of the Fungal Plant Pathogen Pyrenophora semeniperda.</title>
        <authorList>
            <person name="Soliai M.M."/>
            <person name="Meyer S.E."/>
            <person name="Udall J.A."/>
            <person name="Elzinga D.E."/>
            <person name="Hermansen R.A."/>
            <person name="Bodily P.M."/>
            <person name="Hart A.A."/>
            <person name="Coleman C.E."/>
        </authorList>
    </citation>
    <scope>NUCLEOTIDE SEQUENCE [LARGE SCALE GENOMIC DNA]</scope>
    <source>
        <strain evidence="2 3">CCB06</strain>
        <tissue evidence="2">Mycelium</tissue>
    </source>
</reference>
<evidence type="ECO:0000256" key="1">
    <source>
        <dbReference type="SAM" id="MobiDB-lite"/>
    </source>
</evidence>
<gene>
    <name evidence="2" type="ORF">GMOD_00000831</name>
</gene>